<keyword evidence="1" id="KW-0812">Transmembrane</keyword>
<dbReference type="RefSeq" id="WP_377133817.1">
    <property type="nucleotide sequence ID" value="NZ_JBHSFI010000003.1"/>
</dbReference>
<evidence type="ECO:0000313" key="3">
    <source>
        <dbReference type="Proteomes" id="UP001596011"/>
    </source>
</evidence>
<reference evidence="3" key="1">
    <citation type="journal article" date="2019" name="Int. J. Syst. Evol. Microbiol.">
        <title>The Global Catalogue of Microorganisms (GCM) 10K type strain sequencing project: providing services to taxonomists for standard genome sequencing and annotation.</title>
        <authorList>
            <consortium name="The Broad Institute Genomics Platform"/>
            <consortium name="The Broad Institute Genome Sequencing Center for Infectious Disease"/>
            <person name="Wu L."/>
            <person name="Ma J."/>
        </authorList>
    </citation>
    <scope>NUCLEOTIDE SEQUENCE [LARGE SCALE GENOMIC DNA]</scope>
    <source>
        <strain evidence="3">CCUG 42722</strain>
    </source>
</reference>
<gene>
    <name evidence="2" type="ORF">ACFO6V_07530</name>
</gene>
<dbReference type="Proteomes" id="UP001596011">
    <property type="component" value="Unassembled WGS sequence"/>
</dbReference>
<feature type="transmembrane region" description="Helical" evidence="1">
    <location>
        <begin position="129"/>
        <end position="152"/>
    </location>
</feature>
<organism evidence="2 3">
    <name type="scientific">Promicromonospora alba</name>
    <dbReference type="NCBI Taxonomy" id="1616110"/>
    <lineage>
        <taxon>Bacteria</taxon>
        <taxon>Bacillati</taxon>
        <taxon>Actinomycetota</taxon>
        <taxon>Actinomycetes</taxon>
        <taxon>Micrococcales</taxon>
        <taxon>Promicromonosporaceae</taxon>
        <taxon>Promicromonospora</taxon>
    </lineage>
</organism>
<keyword evidence="1" id="KW-0472">Membrane</keyword>
<evidence type="ECO:0000256" key="1">
    <source>
        <dbReference type="SAM" id="Phobius"/>
    </source>
</evidence>
<sequence>MASHTLNIPGTTGRVELVPDIWWGRSYLTVDGSKAPSAGKRAFTLQGTDGRPVVATLGRTALFASVPPVEVNGETHLAVEPPPLVVRIIGMLPIILVTFGGLLGGLVAALAIIVNFRVAGSSLSTGAKIGVMIAVAAAAYVVWLVIGGVAAASL</sequence>
<proteinExistence type="predicted"/>
<protein>
    <submittedName>
        <fullName evidence="2">Uncharacterized protein</fullName>
    </submittedName>
</protein>
<name>A0ABV9HDN7_9MICO</name>
<evidence type="ECO:0000313" key="2">
    <source>
        <dbReference type="EMBL" id="MFC4628078.1"/>
    </source>
</evidence>
<accession>A0ABV9HDN7</accession>
<keyword evidence="3" id="KW-1185">Reference proteome</keyword>
<keyword evidence="1" id="KW-1133">Transmembrane helix</keyword>
<comment type="caution">
    <text evidence="2">The sequence shown here is derived from an EMBL/GenBank/DDBJ whole genome shotgun (WGS) entry which is preliminary data.</text>
</comment>
<feature type="transmembrane region" description="Helical" evidence="1">
    <location>
        <begin position="84"/>
        <end position="117"/>
    </location>
</feature>
<dbReference type="EMBL" id="JBHSFI010000003">
    <property type="protein sequence ID" value="MFC4628078.1"/>
    <property type="molecule type" value="Genomic_DNA"/>
</dbReference>